<dbReference type="InterPro" id="IPR050627">
    <property type="entry name" value="Nitroreductase/BluB"/>
</dbReference>
<keyword evidence="1" id="KW-0285">Flavoprotein</keyword>
<dbReference type="EMBL" id="UINC01218373">
    <property type="protein sequence ID" value="SVE45362.1"/>
    <property type="molecule type" value="Genomic_DNA"/>
</dbReference>
<evidence type="ECO:0000313" key="5">
    <source>
        <dbReference type="EMBL" id="SVE45362.1"/>
    </source>
</evidence>
<name>A0A383DLK5_9ZZZZ</name>
<dbReference type="InterPro" id="IPR029479">
    <property type="entry name" value="Nitroreductase"/>
</dbReference>
<dbReference type="PANTHER" id="PTHR23026">
    <property type="entry name" value="NADPH NITROREDUCTASE"/>
    <property type="match status" value="1"/>
</dbReference>
<dbReference type="GO" id="GO:0016491">
    <property type="term" value="F:oxidoreductase activity"/>
    <property type="evidence" value="ECO:0007669"/>
    <property type="project" value="UniProtKB-KW"/>
</dbReference>
<dbReference type="Gene3D" id="3.40.109.10">
    <property type="entry name" value="NADH Oxidase"/>
    <property type="match status" value="1"/>
</dbReference>
<accession>A0A383DLK5</accession>
<protein>
    <recommendedName>
        <fullName evidence="4">Nitroreductase domain-containing protein</fullName>
    </recommendedName>
</protein>
<organism evidence="5">
    <name type="scientific">marine metagenome</name>
    <dbReference type="NCBI Taxonomy" id="408172"/>
    <lineage>
        <taxon>unclassified sequences</taxon>
        <taxon>metagenomes</taxon>
        <taxon>ecological metagenomes</taxon>
    </lineage>
</organism>
<evidence type="ECO:0000256" key="1">
    <source>
        <dbReference type="ARBA" id="ARBA00022630"/>
    </source>
</evidence>
<proteinExistence type="predicted"/>
<evidence type="ECO:0000259" key="4">
    <source>
        <dbReference type="Pfam" id="PF00881"/>
    </source>
</evidence>
<gene>
    <name evidence="5" type="ORF">METZ01_LOCUS498216</name>
</gene>
<sequence length="146" mass="16233">MDEPTLSVHEAIFTARSMRHFKSDPISREKLEYVIEAATMAPSAGNMQSWSFVVVTDDEQRGRIAEAYREVGRAYIRDSVLADPEIPEDRERVYTKAMHNVEHLDEAPAIIIPCLPSRAPDNADVASGAFSTIYPACQNIILAARA</sequence>
<dbReference type="AlphaFoldDB" id="A0A383DLK5"/>
<dbReference type="SUPFAM" id="SSF55469">
    <property type="entry name" value="FMN-dependent nitroreductase-like"/>
    <property type="match status" value="1"/>
</dbReference>
<dbReference type="PANTHER" id="PTHR23026:SF90">
    <property type="entry name" value="IODOTYROSINE DEIODINASE 1"/>
    <property type="match status" value="1"/>
</dbReference>
<evidence type="ECO:0000256" key="2">
    <source>
        <dbReference type="ARBA" id="ARBA00022643"/>
    </source>
</evidence>
<evidence type="ECO:0000256" key="3">
    <source>
        <dbReference type="ARBA" id="ARBA00023002"/>
    </source>
</evidence>
<feature type="domain" description="Nitroreductase" evidence="4">
    <location>
        <begin position="15"/>
        <end position="146"/>
    </location>
</feature>
<reference evidence="5" key="1">
    <citation type="submission" date="2018-05" db="EMBL/GenBank/DDBJ databases">
        <authorList>
            <person name="Lanie J.A."/>
            <person name="Ng W.-L."/>
            <person name="Kazmierczak K.M."/>
            <person name="Andrzejewski T.M."/>
            <person name="Davidsen T.M."/>
            <person name="Wayne K.J."/>
            <person name="Tettelin H."/>
            <person name="Glass J.I."/>
            <person name="Rusch D."/>
            <person name="Podicherti R."/>
            <person name="Tsui H.-C.T."/>
            <person name="Winkler M.E."/>
        </authorList>
    </citation>
    <scope>NUCLEOTIDE SEQUENCE</scope>
</reference>
<feature type="non-terminal residue" evidence="5">
    <location>
        <position position="146"/>
    </location>
</feature>
<keyword evidence="3" id="KW-0560">Oxidoreductase</keyword>
<dbReference type="InterPro" id="IPR000415">
    <property type="entry name" value="Nitroreductase-like"/>
</dbReference>
<keyword evidence="2" id="KW-0288">FMN</keyword>
<dbReference type="Pfam" id="PF00881">
    <property type="entry name" value="Nitroreductase"/>
    <property type="match status" value="1"/>
</dbReference>